<accession>A0A1B6E4T4</accession>
<organism evidence="1">
    <name type="scientific">Clastoptera arizonana</name>
    <name type="common">Arizona spittle bug</name>
    <dbReference type="NCBI Taxonomy" id="38151"/>
    <lineage>
        <taxon>Eukaryota</taxon>
        <taxon>Metazoa</taxon>
        <taxon>Ecdysozoa</taxon>
        <taxon>Arthropoda</taxon>
        <taxon>Hexapoda</taxon>
        <taxon>Insecta</taxon>
        <taxon>Pterygota</taxon>
        <taxon>Neoptera</taxon>
        <taxon>Paraneoptera</taxon>
        <taxon>Hemiptera</taxon>
        <taxon>Auchenorrhyncha</taxon>
        <taxon>Cercopoidea</taxon>
        <taxon>Clastopteridae</taxon>
        <taxon>Clastoptera</taxon>
    </lineage>
</organism>
<protein>
    <submittedName>
        <fullName evidence="1">Uncharacterized protein</fullName>
    </submittedName>
</protein>
<proteinExistence type="predicted"/>
<dbReference type="AlphaFoldDB" id="A0A1B6E4T4"/>
<gene>
    <name evidence="1" type="ORF">g.45608</name>
</gene>
<feature type="non-terminal residue" evidence="1">
    <location>
        <position position="1"/>
    </location>
</feature>
<reference evidence="1" key="1">
    <citation type="submission" date="2015-12" db="EMBL/GenBank/DDBJ databases">
        <title>De novo transcriptome assembly of four potential Pierce s Disease insect vectors from Arizona vineyards.</title>
        <authorList>
            <person name="Tassone E.E."/>
        </authorList>
    </citation>
    <scope>NUCLEOTIDE SEQUENCE</scope>
</reference>
<evidence type="ECO:0000313" key="1">
    <source>
        <dbReference type="EMBL" id="JAS32942.1"/>
    </source>
</evidence>
<dbReference type="EMBL" id="GEDC01004356">
    <property type="protein sequence ID" value="JAS32942.1"/>
    <property type="molecule type" value="Transcribed_RNA"/>
</dbReference>
<sequence length="123" mass="14719">GTKNIYFNKICSHTLYIEGRKSLRIEFEALTKMRDIWARNIDYHKNPFYPHLLRSIKTVKRFLDCKGNLVQKIDLLYRALVITNGFFKKMNTLDSHVLFPSPSFEWSYRYEEIPYYSGDEITP</sequence>
<name>A0A1B6E4T4_9HEMI</name>